<name>A0A6J4HYB4_9BACT</name>
<evidence type="ECO:0000256" key="19">
    <source>
        <dbReference type="ARBA" id="ARBA00025833"/>
    </source>
</evidence>
<dbReference type="GO" id="GO:0004177">
    <property type="term" value="F:aminopeptidase activity"/>
    <property type="evidence" value="ECO:0007669"/>
    <property type="project" value="UniProtKB-KW"/>
</dbReference>
<evidence type="ECO:0000256" key="2">
    <source>
        <dbReference type="ARBA" id="ARBA00004371"/>
    </source>
</evidence>
<proteinExistence type="predicted"/>
<keyword evidence="8" id="KW-0645">Protease</keyword>
<comment type="subunit">
    <text evidence="19">Homodimer. The monomeric form is inactive while the homodimer is active.</text>
</comment>
<gene>
    <name evidence="22" type="ORF">AVDCRST_MAG95-1189</name>
</gene>
<dbReference type="PANTHER" id="PTHR12053:SF3">
    <property type="entry name" value="CARBOXYPEPTIDASE Q"/>
    <property type="match status" value="1"/>
</dbReference>
<organism evidence="22">
    <name type="scientific">uncultured Adhaeribacter sp</name>
    <dbReference type="NCBI Taxonomy" id="448109"/>
    <lineage>
        <taxon>Bacteria</taxon>
        <taxon>Pseudomonadati</taxon>
        <taxon>Bacteroidota</taxon>
        <taxon>Cytophagia</taxon>
        <taxon>Cytophagales</taxon>
        <taxon>Hymenobacteraceae</taxon>
        <taxon>Adhaeribacter</taxon>
        <taxon>environmental samples</taxon>
    </lineage>
</organism>
<keyword evidence="17" id="KW-0325">Glycoprotein</keyword>
<dbReference type="GO" id="GO:0004180">
    <property type="term" value="F:carboxypeptidase activity"/>
    <property type="evidence" value="ECO:0007669"/>
    <property type="project" value="UniProtKB-KW"/>
</dbReference>
<dbReference type="GO" id="GO:0005576">
    <property type="term" value="C:extracellular region"/>
    <property type="evidence" value="ECO:0007669"/>
    <property type="project" value="UniProtKB-SubCell"/>
</dbReference>
<evidence type="ECO:0000256" key="17">
    <source>
        <dbReference type="ARBA" id="ARBA00023180"/>
    </source>
</evidence>
<protein>
    <recommendedName>
        <fullName evidence="5">Carboxypeptidase Q</fullName>
    </recommendedName>
    <alternativeName>
        <fullName evidence="20">Plasma glutamate carboxypeptidase</fullName>
    </alternativeName>
</protein>
<evidence type="ECO:0000256" key="14">
    <source>
        <dbReference type="ARBA" id="ARBA00023034"/>
    </source>
</evidence>
<evidence type="ECO:0000256" key="9">
    <source>
        <dbReference type="ARBA" id="ARBA00022723"/>
    </source>
</evidence>
<evidence type="ECO:0000256" key="8">
    <source>
        <dbReference type="ARBA" id="ARBA00022670"/>
    </source>
</evidence>
<keyword evidence="7" id="KW-0121">Carboxypeptidase</keyword>
<dbReference type="SUPFAM" id="SSF53187">
    <property type="entry name" value="Zn-dependent exopeptidases"/>
    <property type="match status" value="1"/>
</dbReference>
<evidence type="ECO:0000256" key="7">
    <source>
        <dbReference type="ARBA" id="ARBA00022645"/>
    </source>
</evidence>
<dbReference type="InterPro" id="IPR039866">
    <property type="entry name" value="CPQ"/>
</dbReference>
<evidence type="ECO:0000256" key="5">
    <source>
        <dbReference type="ARBA" id="ARBA00014116"/>
    </source>
</evidence>
<dbReference type="PANTHER" id="PTHR12053">
    <property type="entry name" value="PROTEASE FAMILY M28 PLASMA GLUTAMATE CARBOXYPEPTIDASE-RELATED"/>
    <property type="match status" value="1"/>
</dbReference>
<dbReference type="CDD" id="cd08015">
    <property type="entry name" value="M28_like"/>
    <property type="match status" value="1"/>
</dbReference>
<evidence type="ECO:0000256" key="15">
    <source>
        <dbReference type="ARBA" id="ARBA00023049"/>
    </source>
</evidence>
<keyword evidence="11" id="KW-0378">Hydrolase</keyword>
<keyword evidence="18" id="KW-0458">Lysosome</keyword>
<dbReference type="GO" id="GO:0070573">
    <property type="term" value="F:metallodipeptidase activity"/>
    <property type="evidence" value="ECO:0007669"/>
    <property type="project" value="InterPro"/>
</dbReference>
<keyword evidence="9" id="KW-0479">Metal-binding</keyword>
<evidence type="ECO:0000313" key="22">
    <source>
        <dbReference type="EMBL" id="CAA9235260.1"/>
    </source>
</evidence>
<evidence type="ECO:0000256" key="16">
    <source>
        <dbReference type="ARBA" id="ARBA00023145"/>
    </source>
</evidence>
<dbReference type="GO" id="GO:0005764">
    <property type="term" value="C:lysosome"/>
    <property type="evidence" value="ECO:0007669"/>
    <property type="project" value="UniProtKB-SubCell"/>
</dbReference>
<accession>A0A6J4HYB4</accession>
<reference evidence="22" key="1">
    <citation type="submission" date="2020-02" db="EMBL/GenBank/DDBJ databases">
        <authorList>
            <person name="Meier V. D."/>
        </authorList>
    </citation>
    <scope>NUCLEOTIDE SEQUENCE</scope>
    <source>
        <strain evidence="22">AVDCRST_MAG95</strain>
    </source>
</reference>
<dbReference type="GO" id="GO:0046872">
    <property type="term" value="F:metal ion binding"/>
    <property type="evidence" value="ECO:0007669"/>
    <property type="project" value="UniProtKB-KW"/>
</dbReference>
<evidence type="ECO:0000256" key="18">
    <source>
        <dbReference type="ARBA" id="ARBA00023228"/>
    </source>
</evidence>
<keyword evidence="14" id="KW-0333">Golgi apparatus</keyword>
<evidence type="ECO:0000256" key="1">
    <source>
        <dbReference type="ARBA" id="ARBA00004240"/>
    </source>
</evidence>
<evidence type="ECO:0000256" key="11">
    <source>
        <dbReference type="ARBA" id="ARBA00022801"/>
    </source>
</evidence>
<keyword evidence="12" id="KW-0256">Endoplasmic reticulum</keyword>
<dbReference type="AlphaFoldDB" id="A0A6J4HYB4"/>
<evidence type="ECO:0000256" key="20">
    <source>
        <dbReference type="ARBA" id="ARBA00033328"/>
    </source>
</evidence>
<dbReference type="GO" id="GO:0006508">
    <property type="term" value="P:proteolysis"/>
    <property type="evidence" value="ECO:0007669"/>
    <property type="project" value="UniProtKB-KW"/>
</dbReference>
<evidence type="ECO:0000256" key="3">
    <source>
        <dbReference type="ARBA" id="ARBA00004555"/>
    </source>
</evidence>
<dbReference type="Gene3D" id="3.40.630.10">
    <property type="entry name" value="Zn peptidases"/>
    <property type="match status" value="1"/>
</dbReference>
<evidence type="ECO:0000256" key="6">
    <source>
        <dbReference type="ARBA" id="ARBA00022525"/>
    </source>
</evidence>
<dbReference type="Pfam" id="PF04389">
    <property type="entry name" value="Peptidase_M28"/>
    <property type="match status" value="1"/>
</dbReference>
<evidence type="ECO:0000256" key="4">
    <source>
        <dbReference type="ARBA" id="ARBA00004613"/>
    </source>
</evidence>
<keyword evidence="10" id="KW-0732">Signal</keyword>
<keyword evidence="6" id="KW-0964">Secreted</keyword>
<keyword evidence="22" id="KW-0031">Aminopeptidase</keyword>
<comment type="subcellular location">
    <subcellularLocation>
        <location evidence="1">Endoplasmic reticulum</location>
    </subcellularLocation>
    <subcellularLocation>
        <location evidence="3">Golgi apparatus</location>
    </subcellularLocation>
    <subcellularLocation>
        <location evidence="2">Lysosome</location>
    </subcellularLocation>
    <subcellularLocation>
        <location evidence="4">Secreted</location>
    </subcellularLocation>
</comment>
<sequence length="562" mass="62523">MGIGLITLPETHRCFLYLQRFCCFFKTTIIIYIPKVLSVKIYSLLLIACSFTLAEPLVAQTSEKIYPDVIARIKEEGLQRSKVMETAFYLTDVCGPRLANSDGLKRANEYTKKQLTDWGLVNANIEPWGEFGRGWDIEKSYLAMTAPYYHAMIGAPKAWTPSTNGSLKKAVVYVKALSEADLEKYKGRLRDKIILTEVLTPPTLSFEPDAKRHTDEELQKMTIKPQTAATAPPAADATAAAERLAAYRVRLAFRSKLNDFLLTEGAVAVLSTRGGKHGTFFTSNGAPYAADARPVLPEMEMAPEDLLRLIRLTEANIPVEVELESRTRFQAQDLKGYNVVAEIPGTDRKLKTEVVMLGGHLDSWHAATGATDNAAGVAVMMEAVRILKTLNLKPRRTIRIALWGEEEQGLFGSRNYVKNHFGDPATMKLLPAHEKLAGYFNLDNGSGKIRGIYLQSNEAARGIFEAWLQPFADLGATTVTYRNTGGTDHLSFDALGLPGFQFIQDGLEYGSRTHHTNQDTYERLSPDDLKQASVIVASFVYHTAMRDQKLPRKSLPQPKLEQ</sequence>
<evidence type="ECO:0000256" key="10">
    <source>
        <dbReference type="ARBA" id="ARBA00022729"/>
    </source>
</evidence>
<dbReference type="EMBL" id="CADCTJ010000370">
    <property type="protein sequence ID" value="CAA9235260.1"/>
    <property type="molecule type" value="Genomic_DNA"/>
</dbReference>
<evidence type="ECO:0000259" key="21">
    <source>
        <dbReference type="Pfam" id="PF04389"/>
    </source>
</evidence>
<keyword evidence="13" id="KW-0862">Zinc</keyword>
<keyword evidence="15" id="KW-0482">Metalloprotease</keyword>
<evidence type="ECO:0000256" key="12">
    <source>
        <dbReference type="ARBA" id="ARBA00022824"/>
    </source>
</evidence>
<feature type="domain" description="Peptidase M28" evidence="21">
    <location>
        <begin position="338"/>
        <end position="539"/>
    </location>
</feature>
<keyword evidence="16" id="KW-0865">Zymogen</keyword>
<dbReference type="InterPro" id="IPR007484">
    <property type="entry name" value="Peptidase_M28"/>
</dbReference>
<evidence type="ECO:0000256" key="13">
    <source>
        <dbReference type="ARBA" id="ARBA00022833"/>
    </source>
</evidence>